<keyword evidence="4" id="KW-0408">Iron</keyword>
<evidence type="ECO:0000256" key="1">
    <source>
        <dbReference type="ARBA" id="ARBA00022485"/>
    </source>
</evidence>
<dbReference type="GO" id="GO:0046872">
    <property type="term" value="F:metal ion binding"/>
    <property type="evidence" value="ECO:0007669"/>
    <property type="project" value="UniProtKB-KW"/>
</dbReference>
<dbReference type="PANTHER" id="PTHR32479:SF19">
    <property type="entry name" value="ANAEROBIC GLYCEROL-3-PHOSPHATE DEHYDROGENASE SUBUNIT C"/>
    <property type="match status" value="1"/>
</dbReference>
<reference evidence="7" key="1">
    <citation type="submission" date="2018-06" db="EMBL/GenBank/DDBJ databases">
        <authorList>
            <person name="Zhirakovskaya E."/>
        </authorList>
    </citation>
    <scope>NUCLEOTIDE SEQUENCE</scope>
</reference>
<evidence type="ECO:0000256" key="3">
    <source>
        <dbReference type="ARBA" id="ARBA00022737"/>
    </source>
</evidence>
<dbReference type="Pfam" id="PF02754">
    <property type="entry name" value="CCG"/>
    <property type="match status" value="1"/>
</dbReference>
<keyword evidence="5" id="KW-0411">Iron-sulfur</keyword>
<dbReference type="GO" id="GO:0051539">
    <property type="term" value="F:4 iron, 4 sulfur cluster binding"/>
    <property type="evidence" value="ECO:0007669"/>
    <property type="project" value="UniProtKB-KW"/>
</dbReference>
<name>A0A3B0UJ01_9ZZZZ</name>
<dbReference type="EMBL" id="UOEU01000126">
    <property type="protein sequence ID" value="VAW30985.1"/>
    <property type="molecule type" value="Genomic_DNA"/>
</dbReference>
<dbReference type="InterPro" id="IPR004017">
    <property type="entry name" value="Cys_rich_dom"/>
</dbReference>
<organism evidence="7">
    <name type="scientific">hydrothermal vent metagenome</name>
    <dbReference type="NCBI Taxonomy" id="652676"/>
    <lineage>
        <taxon>unclassified sequences</taxon>
        <taxon>metagenomes</taxon>
        <taxon>ecological metagenomes</taxon>
    </lineage>
</organism>
<dbReference type="GO" id="GO:0016491">
    <property type="term" value="F:oxidoreductase activity"/>
    <property type="evidence" value="ECO:0007669"/>
    <property type="project" value="UniProtKB-ARBA"/>
</dbReference>
<evidence type="ECO:0000256" key="2">
    <source>
        <dbReference type="ARBA" id="ARBA00022723"/>
    </source>
</evidence>
<accession>A0A3B0UJ01</accession>
<dbReference type="PANTHER" id="PTHR32479">
    <property type="entry name" value="GLYCOLATE OXIDASE IRON-SULFUR SUBUNIT"/>
    <property type="match status" value="1"/>
</dbReference>
<sequence length="376" mass="41111">ALRAAMSGQLPRSEFSSERMYQIMALCVSCKACKSECPSSVDMAKIKTEFLAQYHDVHGVPLRDRLFANITPLSRLGSGLMAPIANWSLGNRLIRQGMERGLGISAKRTLPPFAKRPFTIWFKNHQSVVTAANAAKVVLFNDTFSTYNYPHIPIAATKLLETAGFEVVLPGVMECGRPAFSKGLVDKARAIAQIVLDHLAPLAEQGLPIIFLEPSDLSVIIDDYASLLPNDERVAQVAGQCRSFEQFIAELADDGKLNLTFTNESRHLLLHGHCHQKALIGTKQAHKALTLPSNYTLTEVDSSCCGMAGSFGYEAEHYAISQQMAERQLLPAMRAAAPDTILVASGVSCRQQIKHGAGRRVLHPAEMLWRAIASSL</sequence>
<evidence type="ECO:0000256" key="5">
    <source>
        <dbReference type="ARBA" id="ARBA00023014"/>
    </source>
</evidence>
<dbReference type="InterPro" id="IPR017896">
    <property type="entry name" value="4Fe4S_Fe-S-bd"/>
</dbReference>
<dbReference type="AlphaFoldDB" id="A0A3B0UJ01"/>
<proteinExistence type="predicted"/>
<protein>
    <submittedName>
        <fullName evidence="7">Fe-S protein, homolog of lactate dehydrogenase SO1521</fullName>
    </submittedName>
</protein>
<feature type="domain" description="4Fe-4S ferredoxin-type" evidence="6">
    <location>
        <begin position="18"/>
        <end position="49"/>
    </location>
</feature>
<feature type="non-terminal residue" evidence="7">
    <location>
        <position position="1"/>
    </location>
</feature>
<keyword evidence="1" id="KW-0004">4Fe-4S</keyword>
<evidence type="ECO:0000259" key="6">
    <source>
        <dbReference type="PROSITE" id="PS51379"/>
    </source>
</evidence>
<dbReference type="PROSITE" id="PS00198">
    <property type="entry name" value="4FE4S_FER_1"/>
    <property type="match status" value="1"/>
</dbReference>
<keyword evidence="3" id="KW-0677">Repeat</keyword>
<evidence type="ECO:0000256" key="4">
    <source>
        <dbReference type="ARBA" id="ARBA00023004"/>
    </source>
</evidence>
<dbReference type="InterPro" id="IPR017900">
    <property type="entry name" value="4Fe4S_Fe_S_CS"/>
</dbReference>
<dbReference type="PROSITE" id="PS51379">
    <property type="entry name" value="4FE4S_FER_2"/>
    <property type="match status" value="1"/>
</dbReference>
<evidence type="ECO:0000313" key="7">
    <source>
        <dbReference type="EMBL" id="VAW30985.1"/>
    </source>
</evidence>
<keyword evidence="2" id="KW-0479">Metal-binding</keyword>
<gene>
    <name evidence="7" type="ORF">MNBD_CHLOROFLEXI01-411</name>
</gene>